<gene>
    <name evidence="1" type="ORF">SPELUC_LOCUS3851</name>
</gene>
<keyword evidence="2" id="KW-1185">Reference proteome</keyword>
<name>A0ACA9LAR4_9GLOM</name>
<proteinExistence type="predicted"/>
<protein>
    <submittedName>
        <fullName evidence="1">17881_t:CDS:1</fullName>
    </submittedName>
</protein>
<evidence type="ECO:0000313" key="2">
    <source>
        <dbReference type="Proteomes" id="UP000789366"/>
    </source>
</evidence>
<comment type="caution">
    <text evidence="1">The sequence shown here is derived from an EMBL/GenBank/DDBJ whole genome shotgun (WGS) entry which is preliminary data.</text>
</comment>
<reference evidence="1" key="1">
    <citation type="submission" date="2021-06" db="EMBL/GenBank/DDBJ databases">
        <authorList>
            <person name="Kallberg Y."/>
            <person name="Tangrot J."/>
            <person name="Rosling A."/>
        </authorList>
    </citation>
    <scope>NUCLEOTIDE SEQUENCE</scope>
    <source>
        <strain evidence="1">28 12/20/2015</strain>
    </source>
</reference>
<evidence type="ECO:0000313" key="1">
    <source>
        <dbReference type="EMBL" id="CAG8519230.1"/>
    </source>
</evidence>
<accession>A0ACA9LAR4</accession>
<organism evidence="1 2">
    <name type="scientific">Cetraspora pellucida</name>
    <dbReference type="NCBI Taxonomy" id="1433469"/>
    <lineage>
        <taxon>Eukaryota</taxon>
        <taxon>Fungi</taxon>
        <taxon>Fungi incertae sedis</taxon>
        <taxon>Mucoromycota</taxon>
        <taxon>Glomeromycotina</taxon>
        <taxon>Glomeromycetes</taxon>
        <taxon>Diversisporales</taxon>
        <taxon>Gigasporaceae</taxon>
        <taxon>Cetraspora</taxon>
    </lineage>
</organism>
<dbReference type="EMBL" id="CAJVPW010003132">
    <property type="protein sequence ID" value="CAG8519230.1"/>
    <property type="molecule type" value="Genomic_DNA"/>
</dbReference>
<dbReference type="Proteomes" id="UP000789366">
    <property type="component" value="Unassembled WGS sequence"/>
</dbReference>
<sequence length="107" mass="12607">PSGKILSSEMPNSPTSANVKYNKTRTSPDPKWMSNRNDAWLEYRNVNETIFVFCKWCELKNYANELAKGMSNYRKQSIDRHLNHHKHKAEAEEKKIKILQCLNFHIN</sequence>
<feature type="non-terminal residue" evidence="1">
    <location>
        <position position="1"/>
    </location>
</feature>